<dbReference type="Proteomes" id="UP000694251">
    <property type="component" value="Chromosome 10"/>
</dbReference>
<keyword evidence="3" id="KW-1185">Reference proteome</keyword>
<dbReference type="InterPro" id="IPR003871">
    <property type="entry name" value="RFA1B/D_OB_1st"/>
</dbReference>
<dbReference type="CDD" id="cd04480">
    <property type="entry name" value="RPA1_DBD_A_like"/>
    <property type="match status" value="1"/>
</dbReference>
<dbReference type="OrthoDB" id="1023305at2759"/>
<organism evidence="2 3">
    <name type="scientific">Arabidopsis suecica</name>
    <name type="common">Swedish thale-cress</name>
    <name type="synonym">Cardaminopsis suecica</name>
    <dbReference type="NCBI Taxonomy" id="45249"/>
    <lineage>
        <taxon>Eukaryota</taxon>
        <taxon>Viridiplantae</taxon>
        <taxon>Streptophyta</taxon>
        <taxon>Embryophyta</taxon>
        <taxon>Tracheophyta</taxon>
        <taxon>Spermatophyta</taxon>
        <taxon>Magnoliopsida</taxon>
        <taxon>eudicotyledons</taxon>
        <taxon>Gunneridae</taxon>
        <taxon>Pentapetalae</taxon>
        <taxon>rosids</taxon>
        <taxon>malvids</taxon>
        <taxon>Brassicales</taxon>
        <taxon>Brassicaceae</taxon>
        <taxon>Camelineae</taxon>
        <taxon>Arabidopsis</taxon>
    </lineage>
</organism>
<evidence type="ECO:0000259" key="1">
    <source>
        <dbReference type="Pfam" id="PF02721"/>
    </source>
</evidence>
<name>A0A8T1ZTF0_ARASU</name>
<proteinExistence type="predicted"/>
<reference evidence="2 3" key="1">
    <citation type="submission" date="2020-12" db="EMBL/GenBank/DDBJ databases">
        <title>Concerted genomic and epigenomic changes stabilize Arabidopsis allopolyploids.</title>
        <authorList>
            <person name="Chen Z."/>
        </authorList>
    </citation>
    <scope>NUCLEOTIDE SEQUENCE [LARGE SCALE GENOMIC DNA]</scope>
    <source>
        <strain evidence="2">As9502</strain>
        <tissue evidence="2">Leaf</tissue>
    </source>
</reference>
<sequence length="169" mass="19225">MATPLEFARVSDLIPSMHVRYVVKLKILRRYRCSSSLDTLQLVLSDDKGDRIQATIGEGYVANVSSRLIEGRWIFIKYFDLVNAVGSFRLTLHDYKICWELETSCWKIGPLASGDDFGFVQFEDIIGGFRDPNFSVDLVGRLVSINDFDHSDPGDYGCQQLYLELENEA</sequence>
<comment type="caution">
    <text evidence="2">The sequence shown here is derived from an EMBL/GenBank/DDBJ whole genome shotgun (WGS) entry which is preliminary data.</text>
</comment>
<accession>A0A8T1ZTF0</accession>
<dbReference type="Pfam" id="PF02721">
    <property type="entry name" value="DUF223"/>
    <property type="match status" value="1"/>
</dbReference>
<gene>
    <name evidence="2" type="ORF">ISN44_As10g007690</name>
</gene>
<feature type="domain" description="Replication protein A 70 kDa DNA-binding subunit B/D first OB fold" evidence="1">
    <location>
        <begin position="7"/>
        <end position="104"/>
    </location>
</feature>
<protein>
    <recommendedName>
        <fullName evidence="1">Replication protein A 70 kDa DNA-binding subunit B/D first OB fold domain-containing protein</fullName>
    </recommendedName>
</protein>
<dbReference type="EMBL" id="JAEFBJ010000010">
    <property type="protein sequence ID" value="KAG7564013.1"/>
    <property type="molecule type" value="Genomic_DNA"/>
</dbReference>
<dbReference type="AlphaFoldDB" id="A0A8T1ZTF0"/>
<evidence type="ECO:0000313" key="2">
    <source>
        <dbReference type="EMBL" id="KAG7564013.1"/>
    </source>
</evidence>
<evidence type="ECO:0000313" key="3">
    <source>
        <dbReference type="Proteomes" id="UP000694251"/>
    </source>
</evidence>